<dbReference type="Pfam" id="PF15164">
    <property type="entry name" value="WBS28"/>
    <property type="match status" value="1"/>
</dbReference>
<feature type="region of interest" description="Disordered" evidence="1">
    <location>
        <begin position="49"/>
        <end position="72"/>
    </location>
</feature>
<dbReference type="Proteomes" id="UP001178461">
    <property type="component" value="Chromosome 15"/>
</dbReference>
<sequence length="248" mass="27419">MAGPAPCSSASPLRCLPGALETGGLTTESKRRLPSAGLTSMEPDILQSHADTNPCGRVPEPGPQSPAPVGKGMPGMVQGGLSTLYLHFLSLRVGLLDWYFCFKQIQWDLLRWIHASFELATDFFFCWAQNILLASMMLLLLAWRARDGAKERGWRSVLRGLAPKGLITRVFSLLNACCRYLESLVARIVWGLAFRLTCPIACITQALESTFQHAVEIASEEEDEDEEETALVPMPCRANLLPKQEERT</sequence>
<dbReference type="EMBL" id="OX395141">
    <property type="protein sequence ID" value="CAI5795112.1"/>
    <property type="molecule type" value="Genomic_DNA"/>
</dbReference>
<evidence type="ECO:0000313" key="3">
    <source>
        <dbReference type="Proteomes" id="UP001178461"/>
    </source>
</evidence>
<dbReference type="InterPro" id="IPR029166">
    <property type="entry name" value="WBS28"/>
</dbReference>
<organism evidence="2 3">
    <name type="scientific">Podarcis lilfordi</name>
    <name type="common">Lilford's wall lizard</name>
    <dbReference type="NCBI Taxonomy" id="74358"/>
    <lineage>
        <taxon>Eukaryota</taxon>
        <taxon>Metazoa</taxon>
        <taxon>Chordata</taxon>
        <taxon>Craniata</taxon>
        <taxon>Vertebrata</taxon>
        <taxon>Euteleostomi</taxon>
        <taxon>Lepidosauria</taxon>
        <taxon>Squamata</taxon>
        <taxon>Bifurcata</taxon>
        <taxon>Unidentata</taxon>
        <taxon>Episquamata</taxon>
        <taxon>Laterata</taxon>
        <taxon>Lacertibaenia</taxon>
        <taxon>Lacertidae</taxon>
        <taxon>Podarcis</taxon>
    </lineage>
</organism>
<gene>
    <name evidence="2" type="ORF">PODLI_1B006027</name>
</gene>
<dbReference type="AlphaFoldDB" id="A0AA35PS95"/>
<keyword evidence="3" id="KW-1185">Reference proteome</keyword>
<evidence type="ECO:0000313" key="2">
    <source>
        <dbReference type="EMBL" id="CAI5795112.1"/>
    </source>
</evidence>
<feature type="compositionally biased region" description="Acidic residues" evidence="1">
    <location>
        <begin position="220"/>
        <end position="229"/>
    </location>
</feature>
<evidence type="ECO:0000256" key="1">
    <source>
        <dbReference type="SAM" id="MobiDB-lite"/>
    </source>
</evidence>
<reference evidence="2" key="1">
    <citation type="submission" date="2022-12" db="EMBL/GenBank/DDBJ databases">
        <authorList>
            <person name="Alioto T."/>
            <person name="Alioto T."/>
            <person name="Gomez Garrido J."/>
        </authorList>
    </citation>
    <scope>NUCLEOTIDE SEQUENCE</scope>
</reference>
<proteinExistence type="predicted"/>
<protein>
    <submittedName>
        <fullName evidence="2">Uncharacterized protein</fullName>
    </submittedName>
</protein>
<feature type="region of interest" description="Disordered" evidence="1">
    <location>
        <begin position="220"/>
        <end position="248"/>
    </location>
</feature>
<accession>A0AA35PS95</accession>
<name>A0AA35PS95_9SAUR</name>